<evidence type="ECO:0000256" key="5">
    <source>
        <dbReference type="SAM" id="MobiDB-lite"/>
    </source>
</evidence>
<keyword evidence="4 6" id="KW-0472">Membrane</keyword>
<dbReference type="InterPro" id="IPR005829">
    <property type="entry name" value="Sugar_transporter_CS"/>
</dbReference>
<feature type="transmembrane region" description="Helical" evidence="6">
    <location>
        <begin position="485"/>
        <end position="503"/>
    </location>
</feature>
<protein>
    <submittedName>
        <fullName evidence="8">Major facilitator superfamily domain-containing protein</fullName>
    </submittedName>
</protein>
<feature type="region of interest" description="Disordered" evidence="5">
    <location>
        <begin position="609"/>
        <end position="639"/>
    </location>
</feature>
<feature type="transmembrane region" description="Helical" evidence="6">
    <location>
        <begin position="543"/>
        <end position="566"/>
    </location>
</feature>
<evidence type="ECO:0000256" key="6">
    <source>
        <dbReference type="SAM" id="Phobius"/>
    </source>
</evidence>
<evidence type="ECO:0000256" key="2">
    <source>
        <dbReference type="ARBA" id="ARBA00022692"/>
    </source>
</evidence>
<dbReference type="GO" id="GO:0016020">
    <property type="term" value="C:membrane"/>
    <property type="evidence" value="ECO:0007669"/>
    <property type="project" value="UniProtKB-SubCell"/>
</dbReference>
<dbReference type="Proteomes" id="UP001283341">
    <property type="component" value="Unassembled WGS sequence"/>
</dbReference>
<keyword evidence="2 6" id="KW-0812">Transmembrane</keyword>
<feature type="transmembrane region" description="Helical" evidence="6">
    <location>
        <begin position="266"/>
        <end position="290"/>
    </location>
</feature>
<proteinExistence type="predicted"/>
<dbReference type="InterPro" id="IPR011701">
    <property type="entry name" value="MFS"/>
</dbReference>
<gene>
    <name evidence="8" type="ORF">B0H66DRAFT_238960</name>
</gene>
<feature type="transmembrane region" description="Helical" evidence="6">
    <location>
        <begin position="572"/>
        <end position="595"/>
    </location>
</feature>
<feature type="compositionally biased region" description="Low complexity" evidence="5">
    <location>
        <begin position="17"/>
        <end position="31"/>
    </location>
</feature>
<dbReference type="PROSITE" id="PS00216">
    <property type="entry name" value="SUGAR_TRANSPORT_1"/>
    <property type="match status" value="1"/>
</dbReference>
<dbReference type="EMBL" id="JAUEDM010000004">
    <property type="protein sequence ID" value="KAK3318468.1"/>
    <property type="molecule type" value="Genomic_DNA"/>
</dbReference>
<feature type="region of interest" description="Disordered" evidence="5">
    <location>
        <begin position="1"/>
        <end position="51"/>
    </location>
</feature>
<keyword evidence="3 6" id="KW-1133">Transmembrane helix</keyword>
<reference evidence="8" key="2">
    <citation type="submission" date="2023-06" db="EMBL/GenBank/DDBJ databases">
        <authorList>
            <consortium name="Lawrence Berkeley National Laboratory"/>
            <person name="Haridas S."/>
            <person name="Hensen N."/>
            <person name="Bonometti L."/>
            <person name="Westerberg I."/>
            <person name="Brannstrom I.O."/>
            <person name="Guillou S."/>
            <person name="Cros-Aarteil S."/>
            <person name="Calhoun S."/>
            <person name="Kuo A."/>
            <person name="Mondo S."/>
            <person name="Pangilinan J."/>
            <person name="Riley R."/>
            <person name="Labutti K."/>
            <person name="Andreopoulos B."/>
            <person name="Lipzen A."/>
            <person name="Chen C."/>
            <person name="Yanf M."/>
            <person name="Daum C."/>
            <person name="Ng V."/>
            <person name="Clum A."/>
            <person name="Steindorff A."/>
            <person name="Ohm R."/>
            <person name="Martin F."/>
            <person name="Silar P."/>
            <person name="Natvig D."/>
            <person name="Lalanne C."/>
            <person name="Gautier V."/>
            <person name="Ament-Velasquez S.L."/>
            <person name="Kruys A."/>
            <person name="Hutchinson M.I."/>
            <person name="Powell A.J."/>
            <person name="Barry K."/>
            <person name="Miller A.N."/>
            <person name="Grigoriev I.V."/>
            <person name="Debuchy R."/>
            <person name="Gladieux P."/>
            <person name="Thoren M.H."/>
            <person name="Johannesson H."/>
        </authorList>
    </citation>
    <scope>NUCLEOTIDE SEQUENCE</scope>
    <source>
        <strain evidence="8">CBS 118394</strain>
    </source>
</reference>
<evidence type="ECO:0000313" key="8">
    <source>
        <dbReference type="EMBL" id="KAK3318468.1"/>
    </source>
</evidence>
<feature type="transmembrane region" description="Helical" evidence="6">
    <location>
        <begin position="228"/>
        <end position="254"/>
    </location>
</feature>
<dbReference type="PROSITE" id="PS50850">
    <property type="entry name" value="MFS"/>
    <property type="match status" value="1"/>
</dbReference>
<dbReference type="InterPro" id="IPR036259">
    <property type="entry name" value="MFS_trans_sf"/>
</dbReference>
<dbReference type="Gene3D" id="1.20.1250.20">
    <property type="entry name" value="MFS general substrate transporter like domains"/>
    <property type="match status" value="1"/>
</dbReference>
<dbReference type="GO" id="GO:0022857">
    <property type="term" value="F:transmembrane transporter activity"/>
    <property type="evidence" value="ECO:0007669"/>
    <property type="project" value="InterPro"/>
</dbReference>
<dbReference type="Pfam" id="PF07690">
    <property type="entry name" value="MFS_1"/>
    <property type="match status" value="1"/>
</dbReference>
<feature type="transmembrane region" description="Helical" evidence="6">
    <location>
        <begin position="99"/>
        <end position="118"/>
    </location>
</feature>
<organism evidence="8 9">
    <name type="scientific">Apodospora peruviana</name>
    <dbReference type="NCBI Taxonomy" id="516989"/>
    <lineage>
        <taxon>Eukaryota</taxon>
        <taxon>Fungi</taxon>
        <taxon>Dikarya</taxon>
        <taxon>Ascomycota</taxon>
        <taxon>Pezizomycotina</taxon>
        <taxon>Sordariomycetes</taxon>
        <taxon>Sordariomycetidae</taxon>
        <taxon>Sordariales</taxon>
        <taxon>Lasiosphaeriaceae</taxon>
        <taxon>Apodospora</taxon>
    </lineage>
</organism>
<feature type="compositionally biased region" description="Basic and acidic residues" evidence="5">
    <location>
        <begin position="37"/>
        <end position="51"/>
    </location>
</feature>
<dbReference type="PANTHER" id="PTHR23507:SF40">
    <property type="entry name" value="TETRACYCLINE-EFFLUX TRANSPORTER"/>
    <property type="match status" value="1"/>
</dbReference>
<feature type="transmembrane region" description="Helical" evidence="6">
    <location>
        <begin position="201"/>
        <end position="222"/>
    </location>
</feature>
<evidence type="ECO:0000259" key="7">
    <source>
        <dbReference type="PROSITE" id="PS50850"/>
    </source>
</evidence>
<reference evidence="8" key="1">
    <citation type="journal article" date="2023" name="Mol. Phylogenet. Evol.">
        <title>Genome-scale phylogeny and comparative genomics of the fungal order Sordariales.</title>
        <authorList>
            <person name="Hensen N."/>
            <person name="Bonometti L."/>
            <person name="Westerberg I."/>
            <person name="Brannstrom I.O."/>
            <person name="Guillou S."/>
            <person name="Cros-Aarteil S."/>
            <person name="Calhoun S."/>
            <person name="Haridas S."/>
            <person name="Kuo A."/>
            <person name="Mondo S."/>
            <person name="Pangilinan J."/>
            <person name="Riley R."/>
            <person name="LaButti K."/>
            <person name="Andreopoulos B."/>
            <person name="Lipzen A."/>
            <person name="Chen C."/>
            <person name="Yan M."/>
            <person name="Daum C."/>
            <person name="Ng V."/>
            <person name="Clum A."/>
            <person name="Steindorff A."/>
            <person name="Ohm R.A."/>
            <person name="Martin F."/>
            <person name="Silar P."/>
            <person name="Natvig D.O."/>
            <person name="Lalanne C."/>
            <person name="Gautier V."/>
            <person name="Ament-Velasquez S.L."/>
            <person name="Kruys A."/>
            <person name="Hutchinson M.I."/>
            <person name="Powell A.J."/>
            <person name="Barry K."/>
            <person name="Miller A.N."/>
            <person name="Grigoriev I.V."/>
            <person name="Debuchy R."/>
            <person name="Gladieux P."/>
            <person name="Hiltunen Thoren M."/>
            <person name="Johannesson H."/>
        </authorList>
    </citation>
    <scope>NUCLEOTIDE SEQUENCE</scope>
    <source>
        <strain evidence="8">CBS 118394</strain>
    </source>
</reference>
<keyword evidence="9" id="KW-1185">Reference proteome</keyword>
<comment type="caution">
    <text evidence="8">The sequence shown here is derived from an EMBL/GenBank/DDBJ whole genome shotgun (WGS) entry which is preliminary data.</text>
</comment>
<dbReference type="SUPFAM" id="SSF103473">
    <property type="entry name" value="MFS general substrate transporter"/>
    <property type="match status" value="1"/>
</dbReference>
<comment type="subcellular location">
    <subcellularLocation>
        <location evidence="1">Membrane</location>
        <topology evidence="1">Multi-pass membrane protein</topology>
    </subcellularLocation>
</comment>
<dbReference type="PANTHER" id="PTHR23507">
    <property type="entry name" value="ZGC:174356"/>
    <property type="match status" value="1"/>
</dbReference>
<feature type="compositionally biased region" description="Polar residues" evidence="5">
    <location>
        <begin position="611"/>
        <end position="623"/>
    </location>
</feature>
<feature type="transmembrane region" description="Helical" evidence="6">
    <location>
        <begin position="296"/>
        <end position="318"/>
    </location>
</feature>
<evidence type="ECO:0000256" key="4">
    <source>
        <dbReference type="ARBA" id="ARBA00023136"/>
    </source>
</evidence>
<dbReference type="InterPro" id="IPR020846">
    <property type="entry name" value="MFS_dom"/>
</dbReference>
<feature type="transmembrane region" description="Helical" evidence="6">
    <location>
        <begin position="509"/>
        <end position="531"/>
    </location>
</feature>
<sequence>MSTNGQPDKLRDEMDVETSSGSSEATGSRSGYRLHARQHDHQDDDGQYDVDHAGATEATGLLDVGARTGARQHDSSPRNDSWVGLKAFEGLPWWKTPSVWWLLFPYALFTLAFGGSAVPKLNLMIDLICNQYFADKSAHDPDFTFIPVLLGDDNPQCRHIPEVLRRVATFSLMVSVMTGILSSLTAPKLGAMSDRYGRKRMLVICSFGGIVGEVITILAAKYPETVHYNWLLLGAFCDGLLGSFTAGSVLIHSYTSDCTPPSQRGVAIGYLHSCLFTGLAFGPLLAGYFVEWMHSLLSIFYVTLACHVFFILFVASVIPESLSKSHQIRAREKHAAKVRVQGPVPEWAASVASKVPFGKYFGESMRSIKTANPLAPLDILFPKGPGAKKLRRNLLTLAAIDTSILGAAMSTGGVIVLYTQDKFGWGNLESSQFISLVSMVRVVVLLGIFPAINYIFRIRPEARRRRETGVALVERNAGADKLDIWILRTALLSDVIGVIGYVFVRNSALFVTCAVITAFGGLGSATISASLTKHVPAERVGQLLGAIGLLHALSRIVAPILFNGLYAATVKVYPQAFFVLLAAVFVAALGAAFIVRPGVYMEDDYEPLPVPSSQEAESSTSVRAAQDRLEDEEVLPVIS</sequence>
<feature type="transmembrane region" description="Helical" evidence="6">
    <location>
        <begin position="433"/>
        <end position="456"/>
    </location>
</feature>
<evidence type="ECO:0000313" key="9">
    <source>
        <dbReference type="Proteomes" id="UP001283341"/>
    </source>
</evidence>
<accession>A0AAE0M4J2</accession>
<dbReference type="AlphaFoldDB" id="A0AAE0M4J2"/>
<feature type="domain" description="Major facilitator superfamily (MFS) profile" evidence="7">
    <location>
        <begin position="108"/>
        <end position="600"/>
    </location>
</feature>
<feature type="compositionally biased region" description="Acidic residues" evidence="5">
    <location>
        <begin position="629"/>
        <end position="639"/>
    </location>
</feature>
<evidence type="ECO:0000256" key="1">
    <source>
        <dbReference type="ARBA" id="ARBA00004141"/>
    </source>
</evidence>
<feature type="transmembrane region" description="Helical" evidence="6">
    <location>
        <begin position="394"/>
        <end position="418"/>
    </location>
</feature>
<name>A0AAE0M4J2_9PEZI</name>
<evidence type="ECO:0000256" key="3">
    <source>
        <dbReference type="ARBA" id="ARBA00022989"/>
    </source>
</evidence>